<accession>A0A420BIX4</accession>
<dbReference type="EMBL" id="RAPY01000001">
    <property type="protein sequence ID" value="RKE56663.1"/>
    <property type="molecule type" value="Genomic_DNA"/>
</dbReference>
<sequence>MFNIFRKKHRKLENWEKTTLQQVFDLLGDGYAHYIEQLGFIDEVGINRSDIPNLINCKYSVPFYKEFENELIEDFKVEGLIIGDLYKMRDVEVVLYFSDNIFIGYSTNLQVGSFQFNCQKIDISKARKKFWGDEGSSIVKRFLTKKELKSINIGDIYISNINGKDYYHLKELEDGDFLGFDQVGNFFILTHDPFEIRKIDRKSVADFLL</sequence>
<reference evidence="1 2" key="1">
    <citation type="submission" date="2018-09" db="EMBL/GenBank/DDBJ databases">
        <title>Genomic Encyclopedia of Type Strains, Phase III (KMG-III): the genomes of soil and plant-associated and newly described type strains.</title>
        <authorList>
            <person name="Whitman W."/>
        </authorList>
    </citation>
    <scope>NUCLEOTIDE SEQUENCE [LARGE SCALE GENOMIC DNA]</scope>
    <source>
        <strain evidence="1 2">CECT 7938</strain>
    </source>
</reference>
<evidence type="ECO:0000313" key="1">
    <source>
        <dbReference type="EMBL" id="RKE56663.1"/>
    </source>
</evidence>
<proteinExistence type="predicted"/>
<dbReference type="AlphaFoldDB" id="A0A420BIX4"/>
<dbReference type="OrthoDB" id="665151at2"/>
<keyword evidence="2" id="KW-1185">Reference proteome</keyword>
<comment type="caution">
    <text evidence="1">The sequence shown here is derived from an EMBL/GenBank/DDBJ whole genome shotgun (WGS) entry which is preliminary data.</text>
</comment>
<protein>
    <submittedName>
        <fullName evidence="1">Uncharacterized protein</fullName>
    </submittedName>
</protein>
<name>A0A420BIX4_SPHD1</name>
<dbReference type="RefSeq" id="WP_120258310.1">
    <property type="nucleotide sequence ID" value="NZ_RAPY01000001.1"/>
</dbReference>
<evidence type="ECO:0000313" key="2">
    <source>
        <dbReference type="Proteomes" id="UP000286246"/>
    </source>
</evidence>
<gene>
    <name evidence="1" type="ORF">DFQ12_1529</name>
</gene>
<dbReference type="Proteomes" id="UP000286246">
    <property type="component" value="Unassembled WGS sequence"/>
</dbReference>
<organism evidence="1 2">
    <name type="scientific">Sphingobacterium detergens</name>
    <dbReference type="NCBI Taxonomy" id="1145106"/>
    <lineage>
        <taxon>Bacteria</taxon>
        <taxon>Pseudomonadati</taxon>
        <taxon>Bacteroidota</taxon>
        <taxon>Sphingobacteriia</taxon>
        <taxon>Sphingobacteriales</taxon>
        <taxon>Sphingobacteriaceae</taxon>
        <taxon>Sphingobacterium</taxon>
    </lineage>
</organism>